<evidence type="ECO:0000313" key="8">
    <source>
        <dbReference type="EMBL" id="GAQ95816.1"/>
    </source>
</evidence>
<reference evidence="9" key="1">
    <citation type="submission" date="2016-01" db="EMBL/GenBank/DDBJ databases">
        <title>Draft genome sequence of Thermodesulfovibrio aggregans strain TGE-P1.</title>
        <authorList>
            <person name="Sekiguchi Y."/>
            <person name="Ohashi A."/>
            <person name="Matsuura N."/>
            <person name="Tourlousse M.D."/>
        </authorList>
    </citation>
    <scope>NUCLEOTIDE SEQUENCE [LARGE SCALE GENOMIC DNA]</scope>
    <source>
        <strain evidence="9">TGE-P1</strain>
    </source>
</reference>
<evidence type="ECO:0000313" key="9">
    <source>
        <dbReference type="Proteomes" id="UP000054976"/>
    </source>
</evidence>
<dbReference type="Pfam" id="PF00861">
    <property type="entry name" value="Ribosomal_L18p"/>
    <property type="match status" value="1"/>
</dbReference>
<dbReference type="PANTHER" id="PTHR12899:SF3">
    <property type="entry name" value="LARGE RIBOSOMAL SUBUNIT PROTEIN UL18M"/>
    <property type="match status" value="1"/>
</dbReference>
<comment type="subunit">
    <text evidence="7">Part of the 50S ribosomal subunit; part of the 5S rRNA/L5/L18/L25 subcomplex. Contacts the 5S and 23S rRNAs.</text>
</comment>
<dbReference type="PANTHER" id="PTHR12899">
    <property type="entry name" value="39S RIBOSOMAL PROTEIN L18, MITOCHONDRIAL"/>
    <property type="match status" value="1"/>
</dbReference>
<proteinExistence type="inferred from homology"/>
<dbReference type="GO" id="GO:0008097">
    <property type="term" value="F:5S rRNA binding"/>
    <property type="evidence" value="ECO:0007669"/>
    <property type="project" value="TreeGrafter"/>
</dbReference>
<keyword evidence="5 7" id="KW-0687">Ribonucleoprotein</keyword>
<dbReference type="HAMAP" id="MF_01337_B">
    <property type="entry name" value="Ribosomal_uL18_B"/>
    <property type="match status" value="1"/>
</dbReference>
<keyword evidence="2 7" id="KW-0699">rRNA-binding</keyword>
<dbReference type="Proteomes" id="UP000054976">
    <property type="component" value="Unassembled WGS sequence"/>
</dbReference>
<dbReference type="EMBL" id="BCNO01000003">
    <property type="protein sequence ID" value="GAQ95816.1"/>
    <property type="molecule type" value="Genomic_DNA"/>
</dbReference>
<gene>
    <name evidence="7" type="primary">rplR</name>
    <name evidence="8" type="ORF">TAGGR_3294</name>
</gene>
<organism evidence="8 9">
    <name type="scientific">Thermodesulfovibrio aggregans</name>
    <dbReference type="NCBI Taxonomy" id="86166"/>
    <lineage>
        <taxon>Bacteria</taxon>
        <taxon>Pseudomonadati</taxon>
        <taxon>Nitrospirota</taxon>
        <taxon>Thermodesulfovibrionia</taxon>
        <taxon>Thermodesulfovibrionales</taxon>
        <taxon>Thermodesulfovibrionaceae</taxon>
        <taxon>Thermodesulfovibrio</taxon>
    </lineage>
</organism>
<dbReference type="GO" id="GO:0003735">
    <property type="term" value="F:structural constituent of ribosome"/>
    <property type="evidence" value="ECO:0007669"/>
    <property type="project" value="InterPro"/>
</dbReference>
<dbReference type="FunFam" id="3.30.420.100:FF:000001">
    <property type="entry name" value="50S ribosomal protein L18"/>
    <property type="match status" value="1"/>
</dbReference>
<dbReference type="GO" id="GO:0022625">
    <property type="term" value="C:cytosolic large ribosomal subunit"/>
    <property type="evidence" value="ECO:0007669"/>
    <property type="project" value="TreeGrafter"/>
</dbReference>
<dbReference type="SUPFAM" id="SSF53137">
    <property type="entry name" value="Translational machinery components"/>
    <property type="match status" value="1"/>
</dbReference>
<dbReference type="InterPro" id="IPR005484">
    <property type="entry name" value="Ribosomal_uL18_bac/plant/anim"/>
</dbReference>
<evidence type="ECO:0000256" key="1">
    <source>
        <dbReference type="ARBA" id="ARBA00007116"/>
    </source>
</evidence>
<dbReference type="GO" id="GO:0006412">
    <property type="term" value="P:translation"/>
    <property type="evidence" value="ECO:0007669"/>
    <property type="project" value="UniProtKB-UniRule"/>
</dbReference>
<evidence type="ECO:0000256" key="3">
    <source>
        <dbReference type="ARBA" id="ARBA00022884"/>
    </source>
</evidence>
<dbReference type="RefSeq" id="WP_153000524.1">
    <property type="nucleotide sequence ID" value="NZ_BCNO01000003.1"/>
</dbReference>
<dbReference type="InterPro" id="IPR057268">
    <property type="entry name" value="Ribosomal_L18"/>
</dbReference>
<dbReference type="AlphaFoldDB" id="A0A0U9HS19"/>
<evidence type="ECO:0000256" key="5">
    <source>
        <dbReference type="ARBA" id="ARBA00023274"/>
    </source>
</evidence>
<evidence type="ECO:0000256" key="2">
    <source>
        <dbReference type="ARBA" id="ARBA00022730"/>
    </source>
</evidence>
<keyword evidence="9" id="KW-1185">Reference proteome</keyword>
<protein>
    <recommendedName>
        <fullName evidence="6 7">Large ribosomal subunit protein uL18</fullName>
    </recommendedName>
</protein>
<accession>A0A0U9HS19</accession>
<sequence length="119" mass="13634">MRTKVELRERRRKRIRKKVFGTPDRPRLCVFRSLNHIYAQIIDDTKGHTLVSASTLEKELRELPGHKGNKEFAMKVGELIAERALKAGITKVVFDRAGYKYHGCVKALADAARQKGLQF</sequence>
<keyword evidence="3 7" id="KW-0694">RNA-binding</keyword>
<evidence type="ECO:0000256" key="7">
    <source>
        <dbReference type="HAMAP-Rule" id="MF_01337"/>
    </source>
</evidence>
<name>A0A0U9HS19_9BACT</name>
<dbReference type="Gene3D" id="3.30.420.100">
    <property type="match status" value="1"/>
</dbReference>
<dbReference type="InterPro" id="IPR004389">
    <property type="entry name" value="Ribosomal_uL18_bac-type"/>
</dbReference>
<dbReference type="NCBIfam" id="TIGR00060">
    <property type="entry name" value="L18_bact"/>
    <property type="match status" value="1"/>
</dbReference>
<comment type="function">
    <text evidence="7">This is one of the proteins that bind and probably mediate the attachment of the 5S RNA into the large ribosomal subunit, where it forms part of the central protuberance.</text>
</comment>
<evidence type="ECO:0000256" key="4">
    <source>
        <dbReference type="ARBA" id="ARBA00022980"/>
    </source>
</evidence>
<dbReference type="CDD" id="cd00432">
    <property type="entry name" value="Ribosomal_L18_L5e"/>
    <property type="match status" value="1"/>
</dbReference>
<comment type="similarity">
    <text evidence="1 7">Belongs to the universal ribosomal protein uL18 family.</text>
</comment>
<dbReference type="STRING" id="86166.TAGGR_3294"/>
<evidence type="ECO:0000256" key="6">
    <source>
        <dbReference type="ARBA" id="ARBA00035197"/>
    </source>
</evidence>
<dbReference type="OrthoDB" id="9810939at2"/>
<comment type="caution">
    <text evidence="8">The sequence shown here is derived from an EMBL/GenBank/DDBJ whole genome shotgun (WGS) entry which is preliminary data.</text>
</comment>
<keyword evidence="4 7" id="KW-0689">Ribosomal protein</keyword>